<feature type="transmembrane region" description="Helical" evidence="1">
    <location>
        <begin position="7"/>
        <end position="27"/>
    </location>
</feature>
<organism evidence="2 3">
    <name type="scientific">Celeribacter arenosi</name>
    <dbReference type="NCBI Taxonomy" id="792649"/>
    <lineage>
        <taxon>Bacteria</taxon>
        <taxon>Pseudomonadati</taxon>
        <taxon>Pseudomonadota</taxon>
        <taxon>Alphaproteobacteria</taxon>
        <taxon>Rhodobacterales</taxon>
        <taxon>Roseobacteraceae</taxon>
        <taxon>Celeribacter</taxon>
    </lineage>
</organism>
<keyword evidence="1" id="KW-1133">Transmembrane helix</keyword>
<feature type="transmembrane region" description="Helical" evidence="1">
    <location>
        <begin position="122"/>
        <end position="140"/>
    </location>
</feature>
<gene>
    <name evidence="2" type="ORF">GCM10022404_20290</name>
</gene>
<name>A0ABP7K9M7_9RHOB</name>
<evidence type="ECO:0000313" key="2">
    <source>
        <dbReference type="EMBL" id="GAA3870251.1"/>
    </source>
</evidence>
<dbReference type="EMBL" id="BAABDF010000007">
    <property type="protein sequence ID" value="GAA3870251.1"/>
    <property type="molecule type" value="Genomic_DNA"/>
</dbReference>
<protein>
    <recommendedName>
        <fullName evidence="4">DUF2178 domain-containing protein</fullName>
    </recommendedName>
</protein>
<dbReference type="RefSeq" id="WP_344846949.1">
    <property type="nucleotide sequence ID" value="NZ_BAABDF010000007.1"/>
</dbReference>
<evidence type="ECO:0008006" key="4">
    <source>
        <dbReference type="Google" id="ProtNLM"/>
    </source>
</evidence>
<feature type="transmembrane region" description="Helical" evidence="1">
    <location>
        <begin position="96"/>
        <end position="116"/>
    </location>
</feature>
<dbReference type="Proteomes" id="UP001399917">
    <property type="component" value="Unassembled WGS sequence"/>
</dbReference>
<keyword evidence="1" id="KW-0812">Transmembrane</keyword>
<sequence length="149" mass="16557">MSFQERMSLTVMTASTVAYIIFMLLIGRAWNAGRFEGPEGLVYTGKTLLIFIAIFIVLTVGSLIIQAIFETVLTGEEDAMDEGEDERDRAYEFQSLRIQSIVSGVFFCASLGALWAGFSGPVAIHLIFFGFFIGMIAGELRKFLLYREG</sequence>
<accession>A0ABP7K9M7</accession>
<evidence type="ECO:0000313" key="3">
    <source>
        <dbReference type="Proteomes" id="UP001399917"/>
    </source>
</evidence>
<comment type="caution">
    <text evidence="2">The sequence shown here is derived from an EMBL/GenBank/DDBJ whole genome shotgun (WGS) entry which is preliminary data.</text>
</comment>
<keyword evidence="3" id="KW-1185">Reference proteome</keyword>
<reference evidence="3" key="1">
    <citation type="journal article" date="2019" name="Int. J. Syst. Evol. Microbiol.">
        <title>The Global Catalogue of Microorganisms (GCM) 10K type strain sequencing project: providing services to taxonomists for standard genome sequencing and annotation.</title>
        <authorList>
            <consortium name="The Broad Institute Genomics Platform"/>
            <consortium name="The Broad Institute Genome Sequencing Center for Infectious Disease"/>
            <person name="Wu L."/>
            <person name="Ma J."/>
        </authorList>
    </citation>
    <scope>NUCLEOTIDE SEQUENCE [LARGE SCALE GENOMIC DNA]</scope>
    <source>
        <strain evidence="3">JCM 17190</strain>
    </source>
</reference>
<evidence type="ECO:0000256" key="1">
    <source>
        <dbReference type="SAM" id="Phobius"/>
    </source>
</evidence>
<keyword evidence="1" id="KW-0472">Membrane</keyword>
<proteinExistence type="predicted"/>
<feature type="transmembrane region" description="Helical" evidence="1">
    <location>
        <begin position="47"/>
        <end position="69"/>
    </location>
</feature>